<dbReference type="KEGG" id="mmob:F6R98_13520"/>
<dbReference type="InParanoid" id="A0A5Q0BK63"/>
<evidence type="ECO:0000313" key="1">
    <source>
        <dbReference type="EMBL" id="QFY43512.1"/>
    </source>
</evidence>
<proteinExistence type="predicted"/>
<gene>
    <name evidence="1" type="ORF">F6R98_13520</name>
</gene>
<sequence length="84" mass="9328">MYKLKDGTVVTANDIKAAFLAGKAVIVHSNREGDSKQGLLLHGYHFDTRGKCDYALDETWTKIPQTLDEALAIALYNPNPYCKV</sequence>
<organism evidence="1 2">
    <name type="scientific">Candidatus Methylospira mobilis</name>
    <dbReference type="NCBI Taxonomy" id="1808979"/>
    <lineage>
        <taxon>Bacteria</taxon>
        <taxon>Pseudomonadati</taxon>
        <taxon>Pseudomonadota</taxon>
        <taxon>Gammaproteobacteria</taxon>
        <taxon>Methylococcales</taxon>
        <taxon>Methylococcaceae</taxon>
        <taxon>Candidatus Methylospira</taxon>
    </lineage>
</organism>
<dbReference type="RefSeq" id="WP_153249495.1">
    <property type="nucleotide sequence ID" value="NZ_CP044205.1"/>
</dbReference>
<dbReference type="AlphaFoldDB" id="A0A5Q0BK63"/>
<dbReference type="EMBL" id="CP044205">
    <property type="protein sequence ID" value="QFY43512.1"/>
    <property type="molecule type" value="Genomic_DNA"/>
</dbReference>
<evidence type="ECO:0000313" key="2">
    <source>
        <dbReference type="Proteomes" id="UP000325755"/>
    </source>
</evidence>
<name>A0A5Q0BK63_9GAMM</name>
<dbReference type="Proteomes" id="UP000325755">
    <property type="component" value="Chromosome"/>
</dbReference>
<accession>A0A5Q0BK63</accession>
<protein>
    <submittedName>
        <fullName evidence="1">Uncharacterized protein</fullName>
    </submittedName>
</protein>
<reference evidence="1 2" key="1">
    <citation type="submission" date="2019-09" db="EMBL/GenBank/DDBJ databases">
        <title>Ecophysiology of the spiral-shaped methanotroph Methylospira mobilis as revealed by the complete genome sequence.</title>
        <authorList>
            <person name="Oshkin I.Y."/>
            <person name="Dedysh S.N."/>
            <person name="Miroshnikov K."/>
            <person name="Danilova O.V."/>
            <person name="Hakobyan A."/>
            <person name="Liesack W."/>
        </authorList>
    </citation>
    <scope>NUCLEOTIDE SEQUENCE [LARGE SCALE GENOMIC DNA]</scope>
    <source>
        <strain evidence="1 2">Shm1</strain>
    </source>
</reference>
<keyword evidence="2" id="KW-1185">Reference proteome</keyword>